<feature type="domain" description="Sodium/calcium exchanger membrane region" evidence="9">
    <location>
        <begin position="114"/>
        <end position="253"/>
    </location>
</feature>
<feature type="domain" description="Sodium/calcium exchanger membrane region" evidence="9">
    <location>
        <begin position="844"/>
        <end position="1003"/>
    </location>
</feature>
<keyword evidence="3" id="KW-0813">Transport</keyword>
<feature type="compositionally biased region" description="Polar residues" evidence="7">
    <location>
        <begin position="398"/>
        <end position="414"/>
    </location>
</feature>
<keyword evidence="5 8" id="KW-1133">Transmembrane helix</keyword>
<evidence type="ECO:0000256" key="5">
    <source>
        <dbReference type="ARBA" id="ARBA00022989"/>
    </source>
</evidence>
<feature type="compositionally biased region" description="Polar residues" evidence="7">
    <location>
        <begin position="301"/>
        <end position="311"/>
    </location>
</feature>
<evidence type="ECO:0000256" key="8">
    <source>
        <dbReference type="SAM" id="Phobius"/>
    </source>
</evidence>
<feature type="region of interest" description="Disordered" evidence="7">
    <location>
        <begin position="674"/>
        <end position="739"/>
    </location>
</feature>
<protein>
    <submittedName>
        <fullName evidence="10">Sodium/calcium exchanger protein-like protein</fullName>
    </submittedName>
</protein>
<feature type="transmembrane region" description="Helical" evidence="8">
    <location>
        <begin position="779"/>
        <end position="800"/>
    </location>
</feature>
<dbReference type="InterPro" id="IPR004837">
    <property type="entry name" value="NaCa_Exmemb"/>
</dbReference>
<keyword evidence="4 8" id="KW-0812">Transmembrane</keyword>
<evidence type="ECO:0000256" key="6">
    <source>
        <dbReference type="ARBA" id="ARBA00023136"/>
    </source>
</evidence>
<dbReference type="Pfam" id="PF01699">
    <property type="entry name" value="Na_Ca_ex"/>
    <property type="match status" value="2"/>
</dbReference>
<feature type="compositionally biased region" description="Pro residues" evidence="7">
    <location>
        <begin position="416"/>
        <end position="427"/>
    </location>
</feature>
<feature type="transmembrane region" description="Helical" evidence="8">
    <location>
        <begin position="138"/>
        <end position="157"/>
    </location>
</feature>
<dbReference type="InterPro" id="IPR051359">
    <property type="entry name" value="CaCA_antiporter"/>
</dbReference>
<feature type="transmembrane region" description="Helical" evidence="8">
    <location>
        <begin position="812"/>
        <end position="832"/>
    </location>
</feature>
<evidence type="ECO:0000256" key="4">
    <source>
        <dbReference type="ARBA" id="ARBA00022692"/>
    </source>
</evidence>
<comment type="subcellular location">
    <subcellularLocation>
        <location evidence="1">Membrane</location>
        <topology evidence="1">Multi-pass membrane protein</topology>
    </subcellularLocation>
</comment>
<feature type="transmembrane region" description="Helical" evidence="8">
    <location>
        <begin position="953"/>
        <end position="978"/>
    </location>
</feature>
<feature type="transmembrane region" description="Helical" evidence="8">
    <location>
        <begin position="241"/>
        <end position="259"/>
    </location>
</feature>
<feature type="region of interest" description="Disordered" evidence="7">
    <location>
        <begin position="290"/>
        <end position="311"/>
    </location>
</feature>
<feature type="transmembrane region" description="Helical" evidence="8">
    <location>
        <begin position="20"/>
        <end position="40"/>
    </location>
</feature>
<evidence type="ECO:0000313" key="10">
    <source>
        <dbReference type="EMBL" id="KAF2649489.1"/>
    </source>
</evidence>
<accession>A0A6A6SP66</accession>
<dbReference type="AlphaFoldDB" id="A0A6A6SP66"/>
<evidence type="ECO:0000256" key="2">
    <source>
        <dbReference type="ARBA" id="ARBA00008170"/>
    </source>
</evidence>
<dbReference type="GO" id="GO:0016020">
    <property type="term" value="C:membrane"/>
    <property type="evidence" value="ECO:0007669"/>
    <property type="project" value="UniProtKB-SubCell"/>
</dbReference>
<dbReference type="GO" id="GO:0006874">
    <property type="term" value="P:intracellular calcium ion homeostasis"/>
    <property type="evidence" value="ECO:0007669"/>
    <property type="project" value="TreeGrafter"/>
</dbReference>
<evidence type="ECO:0000256" key="1">
    <source>
        <dbReference type="ARBA" id="ARBA00004141"/>
    </source>
</evidence>
<feature type="transmembrane region" description="Helical" evidence="8">
    <location>
        <begin position="107"/>
        <end position="126"/>
    </location>
</feature>
<comment type="similarity">
    <text evidence="2">Belongs to the Ca(2+):cation antiporter (CaCA) (TC 2.A.19) family.</text>
</comment>
<dbReference type="GO" id="GO:0008324">
    <property type="term" value="F:monoatomic cation transmembrane transporter activity"/>
    <property type="evidence" value="ECO:0007669"/>
    <property type="project" value="TreeGrafter"/>
</dbReference>
<feature type="region of interest" description="Disordered" evidence="7">
    <location>
        <begin position="389"/>
        <end position="432"/>
    </location>
</feature>
<dbReference type="PANTHER" id="PTHR12266">
    <property type="entry name" value="NA+/CA2+ K+ INDEPENDENT EXCHANGER"/>
    <property type="match status" value="1"/>
</dbReference>
<gene>
    <name evidence="10" type="ORF">K491DRAFT_199992</name>
</gene>
<dbReference type="PANTHER" id="PTHR12266:SF0">
    <property type="entry name" value="MITOCHONDRIAL SODIUM_CALCIUM EXCHANGER PROTEIN"/>
    <property type="match status" value="1"/>
</dbReference>
<feature type="transmembrane region" description="Helical" evidence="8">
    <location>
        <begin position="990"/>
        <end position="1013"/>
    </location>
</feature>
<evidence type="ECO:0000259" key="9">
    <source>
        <dbReference type="Pfam" id="PF01699"/>
    </source>
</evidence>
<dbReference type="EMBL" id="MU004490">
    <property type="protein sequence ID" value="KAF2649489.1"/>
    <property type="molecule type" value="Genomic_DNA"/>
</dbReference>
<evidence type="ECO:0000256" key="7">
    <source>
        <dbReference type="SAM" id="MobiDB-lite"/>
    </source>
</evidence>
<feature type="transmembrane region" description="Helical" evidence="8">
    <location>
        <begin position="838"/>
        <end position="858"/>
    </location>
</feature>
<dbReference type="OrthoDB" id="407410at2759"/>
<keyword evidence="6 8" id="KW-0472">Membrane</keyword>
<keyword evidence="11" id="KW-1185">Reference proteome</keyword>
<dbReference type="Proteomes" id="UP000799324">
    <property type="component" value="Unassembled WGS sequence"/>
</dbReference>
<feature type="transmembrane region" description="Helical" evidence="8">
    <location>
        <begin position="210"/>
        <end position="229"/>
    </location>
</feature>
<feature type="compositionally biased region" description="Low complexity" evidence="7">
    <location>
        <begin position="497"/>
        <end position="516"/>
    </location>
</feature>
<organism evidence="10 11">
    <name type="scientific">Lophiostoma macrostomum CBS 122681</name>
    <dbReference type="NCBI Taxonomy" id="1314788"/>
    <lineage>
        <taxon>Eukaryota</taxon>
        <taxon>Fungi</taxon>
        <taxon>Dikarya</taxon>
        <taxon>Ascomycota</taxon>
        <taxon>Pezizomycotina</taxon>
        <taxon>Dothideomycetes</taxon>
        <taxon>Pleosporomycetidae</taxon>
        <taxon>Pleosporales</taxon>
        <taxon>Lophiostomataceae</taxon>
        <taxon>Lophiostoma</taxon>
    </lineage>
</organism>
<reference evidence="10" key="1">
    <citation type="journal article" date="2020" name="Stud. Mycol.">
        <title>101 Dothideomycetes genomes: a test case for predicting lifestyles and emergence of pathogens.</title>
        <authorList>
            <person name="Haridas S."/>
            <person name="Albert R."/>
            <person name="Binder M."/>
            <person name="Bloem J."/>
            <person name="Labutti K."/>
            <person name="Salamov A."/>
            <person name="Andreopoulos B."/>
            <person name="Baker S."/>
            <person name="Barry K."/>
            <person name="Bills G."/>
            <person name="Bluhm B."/>
            <person name="Cannon C."/>
            <person name="Castanera R."/>
            <person name="Culley D."/>
            <person name="Daum C."/>
            <person name="Ezra D."/>
            <person name="Gonzalez J."/>
            <person name="Henrissat B."/>
            <person name="Kuo A."/>
            <person name="Liang C."/>
            <person name="Lipzen A."/>
            <person name="Lutzoni F."/>
            <person name="Magnuson J."/>
            <person name="Mondo S."/>
            <person name="Nolan M."/>
            <person name="Ohm R."/>
            <person name="Pangilinan J."/>
            <person name="Park H.-J."/>
            <person name="Ramirez L."/>
            <person name="Alfaro M."/>
            <person name="Sun H."/>
            <person name="Tritt A."/>
            <person name="Yoshinaga Y."/>
            <person name="Zwiers L.-H."/>
            <person name="Turgeon B."/>
            <person name="Goodwin S."/>
            <person name="Spatafora J."/>
            <person name="Crous P."/>
            <person name="Grigoriev I."/>
        </authorList>
    </citation>
    <scope>NUCLEOTIDE SEQUENCE</scope>
    <source>
        <strain evidence="10">CBS 122681</strain>
    </source>
</reference>
<feature type="transmembrane region" description="Helical" evidence="8">
    <location>
        <begin position="907"/>
        <end position="933"/>
    </location>
</feature>
<dbReference type="InterPro" id="IPR044880">
    <property type="entry name" value="NCX_ion-bd_dom_sf"/>
</dbReference>
<evidence type="ECO:0000256" key="3">
    <source>
        <dbReference type="ARBA" id="ARBA00022448"/>
    </source>
</evidence>
<feature type="region of interest" description="Disordered" evidence="7">
    <location>
        <begin position="445"/>
        <end position="567"/>
    </location>
</feature>
<dbReference type="Gene3D" id="1.20.1420.30">
    <property type="entry name" value="NCX, central ion-binding region"/>
    <property type="match status" value="2"/>
</dbReference>
<name>A0A6A6SP66_9PLEO</name>
<feature type="transmembrane region" description="Helical" evidence="8">
    <location>
        <begin position="870"/>
        <end position="887"/>
    </location>
</feature>
<proteinExistence type="inferred from homology"/>
<feature type="transmembrane region" description="Helical" evidence="8">
    <location>
        <begin position="177"/>
        <end position="198"/>
    </location>
</feature>
<evidence type="ECO:0000313" key="11">
    <source>
        <dbReference type="Proteomes" id="UP000799324"/>
    </source>
</evidence>
<sequence>MHVRANARQRGLRPRPPYSARPFVLTLIVVLALTAIAWTFEGHDAAPASPRSAFSRRDLVVRDEECRLVHFAKDKCAFVQANCPDEEAGIFSYLTLYYCRLPHAQPVAFIILVLWLALLFSTIGIAASDFFCVNLSTISTLLGMSESMAGVTFLAFGNGSPDVFSTFAAMNTNSASLAIGELIGAAGFITAVVAGSMALVRPFKVARKSFVRDVGFFIVAASFSMVFLWDGKLSLWESATMVGFYVFYVCFVMVWHWWLGRRKARQRRAATIRSHYVVPGGEEEEVPQVYHDEDDGPATDGTRTPAISTEDFNALERAGGESSLEEDDNEEVRERWLGELNSNMRLSRPPAGSRRNTHNPIRPSLVGALEFRAVLTSLQKSRNHQSIPINLRRYSDDPNFTSAQQQDLISTSSDPAPRPPYHIPPLQPDASPHVLRPAAAIQQHLGTRARAVSTNDMDNAEVDPSTFRPGAVPSIDIGVLSPEIGSHPIEEQPPSPSISLSAPPSEQTSRSASPSPHRARNASLDRLAIPDTESRPQSRQDTGAHSSPGPHASRPHPTLAVPGVSSPTSPFPAYTDYPLSVQSPLRAPSFRLPSPSASPDSLFHTEDLLERRDSPKILRWWPSRMLPPHHVLLSTLFPTLTNWRDKNIWEKLLGIVAAPSVFFLTITLPVVESHKDDGDNDGDLSPTTLSLPGPMTPGDSSLSVHQRSMIVDVEPESPTGLNAPGSKDGSLVRTSGNNATQSRTRLPQIAITSDDHMMQSPEQLPANAPPSELKQWNRWLAIIQAFTAPFFIVLIVWANTELEYPRALVRPTLYSLIFSLILLAILLTTTSPTRPPRWRTLLCFMGFAVSIAWISSIANEVVGVLKTLGVILNMSDAILGLTIFAVGNSLGDFVADITVARLGFPVMALSACFGGPMLNILLGIGISGCYITIKGGRHRHEKHPDRPLKFKPYPIDVSTTLVISGATLLVTLVSLLIVVPWRRWRMDKTIGWGLVALWSASTLANVIVEVVGLSSSVS</sequence>